<organism evidence="1 2">
    <name type="scientific">Romanomermis culicivorax</name>
    <name type="common">Nematode worm</name>
    <dbReference type="NCBI Taxonomy" id="13658"/>
    <lineage>
        <taxon>Eukaryota</taxon>
        <taxon>Metazoa</taxon>
        <taxon>Ecdysozoa</taxon>
        <taxon>Nematoda</taxon>
        <taxon>Enoplea</taxon>
        <taxon>Dorylaimia</taxon>
        <taxon>Mermithida</taxon>
        <taxon>Mermithoidea</taxon>
        <taxon>Mermithidae</taxon>
        <taxon>Romanomermis</taxon>
    </lineage>
</organism>
<name>A0A915JM07_ROMCU</name>
<evidence type="ECO:0000313" key="1">
    <source>
        <dbReference type="Proteomes" id="UP000887565"/>
    </source>
</evidence>
<keyword evidence="1" id="KW-1185">Reference proteome</keyword>
<protein>
    <submittedName>
        <fullName evidence="2">Uncharacterized protein</fullName>
    </submittedName>
</protein>
<accession>A0A915JM07</accession>
<sequence length="91" mass="10619">MKELVNNSRSIFLYAPSLDEYNLFELEDTAASNDDDDMDKMNLTIQDNIFKQAWNEDYVNNDLGNDEQEDKIFEAESDNDYYNYQGPSIKG</sequence>
<dbReference type="WBParaSite" id="nRc.2.0.1.t27239-RA">
    <property type="protein sequence ID" value="nRc.2.0.1.t27239-RA"/>
    <property type="gene ID" value="nRc.2.0.1.g27239"/>
</dbReference>
<reference evidence="2" key="1">
    <citation type="submission" date="2022-11" db="UniProtKB">
        <authorList>
            <consortium name="WormBaseParasite"/>
        </authorList>
    </citation>
    <scope>IDENTIFICATION</scope>
</reference>
<evidence type="ECO:0000313" key="2">
    <source>
        <dbReference type="WBParaSite" id="nRc.2.0.1.t27239-RA"/>
    </source>
</evidence>
<dbReference type="Proteomes" id="UP000887565">
    <property type="component" value="Unplaced"/>
</dbReference>
<dbReference type="AlphaFoldDB" id="A0A915JM07"/>
<proteinExistence type="predicted"/>